<accession>A0ABQ8C1K0</accession>
<dbReference type="Gene3D" id="2.40.50.140">
    <property type="entry name" value="Nucleic acid-binding proteins"/>
    <property type="match status" value="1"/>
</dbReference>
<dbReference type="InterPro" id="IPR003871">
    <property type="entry name" value="RFA1B/D_OB_1st"/>
</dbReference>
<sequence>MVTNSKINLLNDLKPTKTTWKVEVQVINSWKQHSNYPEGDTYEFILEDKMGVNIHCTCKRLFLARVKNLQVGQWRFLENFNVYQATGIYRRTSHRFKISITCNSIVTDPFLTTCKVVFIDHNKKSLSEDVSKSFSRRKEGDADPNDINSNSKKLCAKFIEIDKTQED</sequence>
<protein>
    <recommendedName>
        <fullName evidence="2">Replication protein A 70 kDa DNA-binding subunit B/D first OB fold domain-containing protein</fullName>
    </recommendedName>
</protein>
<evidence type="ECO:0000313" key="3">
    <source>
        <dbReference type="EMBL" id="KAH0910918.1"/>
    </source>
</evidence>
<reference evidence="3 4" key="1">
    <citation type="submission" date="2021-05" db="EMBL/GenBank/DDBJ databases">
        <title>Genome Assembly of Synthetic Allotetraploid Brassica napus Reveals Homoeologous Exchanges between Subgenomes.</title>
        <authorList>
            <person name="Davis J.T."/>
        </authorList>
    </citation>
    <scope>NUCLEOTIDE SEQUENCE [LARGE SCALE GENOMIC DNA]</scope>
    <source>
        <strain evidence="4">cv. Da-Ae</strain>
        <tissue evidence="3">Seedling</tissue>
    </source>
</reference>
<dbReference type="InterPro" id="IPR012340">
    <property type="entry name" value="NA-bd_OB-fold"/>
</dbReference>
<comment type="caution">
    <text evidence="3">The sequence shown here is derived from an EMBL/GenBank/DDBJ whole genome shotgun (WGS) entry which is preliminary data.</text>
</comment>
<proteinExistence type="predicted"/>
<dbReference type="EMBL" id="JAGKQM010000009">
    <property type="protein sequence ID" value="KAH0910918.1"/>
    <property type="molecule type" value="Genomic_DNA"/>
</dbReference>
<dbReference type="CDD" id="cd04480">
    <property type="entry name" value="RPA1_DBD_A_like"/>
    <property type="match status" value="1"/>
</dbReference>
<feature type="region of interest" description="Disordered" evidence="1">
    <location>
        <begin position="130"/>
        <end position="150"/>
    </location>
</feature>
<name>A0ABQ8C1K0_BRANA</name>
<evidence type="ECO:0000256" key="1">
    <source>
        <dbReference type="SAM" id="MobiDB-lite"/>
    </source>
</evidence>
<keyword evidence="4" id="KW-1185">Reference proteome</keyword>
<dbReference type="SUPFAM" id="SSF50249">
    <property type="entry name" value="Nucleic acid-binding proteins"/>
    <property type="match status" value="1"/>
</dbReference>
<feature type="compositionally biased region" description="Basic and acidic residues" evidence="1">
    <location>
        <begin position="130"/>
        <end position="141"/>
    </location>
</feature>
<dbReference type="Pfam" id="PF02721">
    <property type="entry name" value="DUF223"/>
    <property type="match status" value="1"/>
</dbReference>
<evidence type="ECO:0000259" key="2">
    <source>
        <dbReference type="Pfam" id="PF02721"/>
    </source>
</evidence>
<gene>
    <name evidence="3" type="ORF">HID58_034239</name>
</gene>
<evidence type="ECO:0000313" key="4">
    <source>
        <dbReference type="Proteomes" id="UP000824890"/>
    </source>
</evidence>
<feature type="domain" description="Replication protein A 70 kDa DNA-binding subunit B/D first OB fold" evidence="2">
    <location>
        <begin position="8"/>
        <end position="107"/>
    </location>
</feature>
<organism evidence="3 4">
    <name type="scientific">Brassica napus</name>
    <name type="common">Rape</name>
    <dbReference type="NCBI Taxonomy" id="3708"/>
    <lineage>
        <taxon>Eukaryota</taxon>
        <taxon>Viridiplantae</taxon>
        <taxon>Streptophyta</taxon>
        <taxon>Embryophyta</taxon>
        <taxon>Tracheophyta</taxon>
        <taxon>Spermatophyta</taxon>
        <taxon>Magnoliopsida</taxon>
        <taxon>eudicotyledons</taxon>
        <taxon>Gunneridae</taxon>
        <taxon>Pentapetalae</taxon>
        <taxon>rosids</taxon>
        <taxon>malvids</taxon>
        <taxon>Brassicales</taxon>
        <taxon>Brassicaceae</taxon>
        <taxon>Brassiceae</taxon>
        <taxon>Brassica</taxon>
    </lineage>
</organism>
<dbReference type="Proteomes" id="UP000824890">
    <property type="component" value="Unassembled WGS sequence"/>
</dbReference>